<feature type="signal peptide" evidence="2">
    <location>
        <begin position="1"/>
        <end position="23"/>
    </location>
</feature>
<accession>A0ABD2ZTM4</accession>
<sequence length="190" mass="19316">MTAQKWPAYKVFVAILGLAICTAHRIQATRTTAESGADHEHKARVLGGMGGGFGGWHGIHKYGWPWGGWGHYYPGPGGAVGGGSSGYGPYGSPWYGVPGYGYGGGGGGGGLPNGPGYGSPGYGYGYGGGGGGGRLPYQCIPPSTCSICQSFEILVNHDNHPTPSAGSQDQSGKFNKKATVDNRPAAPAPE</sequence>
<feature type="region of interest" description="Disordered" evidence="1">
    <location>
        <begin position="158"/>
        <end position="190"/>
    </location>
</feature>
<keyword evidence="2" id="KW-0732">Signal</keyword>
<feature type="chain" id="PRO_5044817360" description="Glycine-rich protein" evidence="2">
    <location>
        <begin position="24"/>
        <end position="190"/>
    </location>
</feature>
<dbReference type="EMBL" id="JBJUIK010000007">
    <property type="protein sequence ID" value="KAL3522353.1"/>
    <property type="molecule type" value="Genomic_DNA"/>
</dbReference>
<feature type="compositionally biased region" description="Polar residues" evidence="1">
    <location>
        <begin position="161"/>
        <end position="173"/>
    </location>
</feature>
<evidence type="ECO:0000313" key="3">
    <source>
        <dbReference type="EMBL" id="KAL3522353.1"/>
    </source>
</evidence>
<comment type="caution">
    <text evidence="3">The sequence shown here is derived from an EMBL/GenBank/DDBJ whole genome shotgun (WGS) entry which is preliminary data.</text>
</comment>
<evidence type="ECO:0000313" key="4">
    <source>
        <dbReference type="Proteomes" id="UP001630127"/>
    </source>
</evidence>
<keyword evidence="4" id="KW-1185">Reference proteome</keyword>
<protein>
    <recommendedName>
        <fullName evidence="5">Glycine-rich protein</fullName>
    </recommendedName>
</protein>
<evidence type="ECO:0000256" key="2">
    <source>
        <dbReference type="SAM" id="SignalP"/>
    </source>
</evidence>
<name>A0ABD2ZTM4_9GENT</name>
<organism evidence="3 4">
    <name type="scientific">Cinchona calisaya</name>
    <dbReference type="NCBI Taxonomy" id="153742"/>
    <lineage>
        <taxon>Eukaryota</taxon>
        <taxon>Viridiplantae</taxon>
        <taxon>Streptophyta</taxon>
        <taxon>Embryophyta</taxon>
        <taxon>Tracheophyta</taxon>
        <taxon>Spermatophyta</taxon>
        <taxon>Magnoliopsida</taxon>
        <taxon>eudicotyledons</taxon>
        <taxon>Gunneridae</taxon>
        <taxon>Pentapetalae</taxon>
        <taxon>asterids</taxon>
        <taxon>lamiids</taxon>
        <taxon>Gentianales</taxon>
        <taxon>Rubiaceae</taxon>
        <taxon>Cinchonoideae</taxon>
        <taxon>Cinchoneae</taxon>
        <taxon>Cinchona</taxon>
    </lineage>
</organism>
<dbReference type="AlphaFoldDB" id="A0ABD2ZTM4"/>
<reference evidence="3 4" key="1">
    <citation type="submission" date="2024-11" db="EMBL/GenBank/DDBJ databases">
        <title>A near-complete genome assembly of Cinchona calisaya.</title>
        <authorList>
            <person name="Lian D.C."/>
            <person name="Zhao X.W."/>
            <person name="Wei L."/>
        </authorList>
    </citation>
    <scope>NUCLEOTIDE SEQUENCE [LARGE SCALE GENOMIC DNA]</scope>
    <source>
        <tissue evidence="3">Nenye</tissue>
    </source>
</reference>
<proteinExistence type="predicted"/>
<evidence type="ECO:0000256" key="1">
    <source>
        <dbReference type="SAM" id="MobiDB-lite"/>
    </source>
</evidence>
<dbReference type="Proteomes" id="UP001630127">
    <property type="component" value="Unassembled WGS sequence"/>
</dbReference>
<gene>
    <name evidence="3" type="ORF">ACH5RR_015187</name>
</gene>
<evidence type="ECO:0008006" key="5">
    <source>
        <dbReference type="Google" id="ProtNLM"/>
    </source>
</evidence>